<dbReference type="PANTHER" id="PTHR11552:SF115">
    <property type="entry name" value="DEHYDROGENASE XPTC-RELATED"/>
    <property type="match status" value="1"/>
</dbReference>
<feature type="signal peptide" evidence="4">
    <location>
        <begin position="1"/>
        <end position="24"/>
    </location>
</feature>
<sequence length="807" mass="86065">KTKMAKYHLTAITGLLAAQAIAGGLNVPLPDNNFFDYIVVGGGPAGLTVANRLSENANVQVLLLESGDADNYPESIMIPYYQGAAGSVNGKCGGFNCRTIPQGKGLGGGTLINAMLWNRGDQEDYDTWSKLGNDGWDYDSLLEFFQRANEIATTYGQGYDASQHGESGPQNVSFPAFQYPASQHFFAALNRIGVPTQPDPAAPTEKGAMFLPQGISQVNQSRADARRARWDPVAGRENFYVSTGQHVRRVLFDGGCGAAGNQDARAVGVEVSAGHNGRVWTAVAAREVILAAGALRTPQLLELSGIGDKSVLAKAGVQSRINLPGVGNNLQDHMLMHMTQGFNNQSYVYPNIMQNSTINDWARSVYYKNRTGPYTFGPPDGNGFFSLPQISDRAQEIAQNASSFADEDYLANGLDESVIRGYARQRALLVLALNNSRRAVIEFLQDNAGNTQISNQRPFTRGNVHINGTDPFNYPTLDFRYGSNPVDMAVMMDALRFNDELFQQPELQILQPVQKDPPHAASDAQLQEFLNRALGTEFHPSCTAAMMPREDGGVVDSNLLVYGTQNIRVVDASIFPIVPAAHLESVIYAVAEKAADLIKKSDEKGNVPYLPLDQTQCTTASKGNTKRAVHIDQPEAYSSVTASYSASSSSSYSSSASNSSNSAGSYDSSSSVPDLSGHSEISGDGPVGMVGGFPAVGYPNYNPSGTKGFDILASDRPASIGLPVGAALEWADCLISGLVVDPLEGLIRTVDGVVNQTGHVLQNATGSVLGGVGEVLNHTVVATVKTSGLGSDILNGMGAKNERRFVA</sequence>
<dbReference type="PANTHER" id="PTHR11552">
    <property type="entry name" value="GLUCOSE-METHANOL-CHOLINE GMC OXIDOREDUCTASE"/>
    <property type="match status" value="1"/>
</dbReference>
<dbReference type="GO" id="GO:0044550">
    <property type="term" value="P:secondary metabolite biosynthetic process"/>
    <property type="evidence" value="ECO:0007669"/>
    <property type="project" value="TreeGrafter"/>
</dbReference>
<dbReference type="Pfam" id="PF00732">
    <property type="entry name" value="GMC_oxred_N"/>
    <property type="match status" value="1"/>
</dbReference>
<comment type="caution">
    <text evidence="7">The sequence shown here is derived from an EMBL/GenBank/DDBJ whole genome shotgun (WGS) entry which is preliminary data.</text>
</comment>
<evidence type="ECO:0000313" key="8">
    <source>
        <dbReference type="Proteomes" id="UP000716446"/>
    </source>
</evidence>
<accession>A0A9N8PGD6</accession>
<dbReference type="Gene3D" id="3.30.560.10">
    <property type="entry name" value="Glucose Oxidase, domain 3"/>
    <property type="match status" value="1"/>
</dbReference>
<reference evidence="7" key="1">
    <citation type="submission" date="2020-06" db="EMBL/GenBank/DDBJ databases">
        <authorList>
            <person name="Onetto C."/>
        </authorList>
    </citation>
    <scope>NUCLEOTIDE SEQUENCE</scope>
</reference>
<feature type="region of interest" description="Disordered" evidence="3">
    <location>
        <begin position="651"/>
        <end position="683"/>
    </location>
</feature>
<dbReference type="PROSITE" id="PS00624">
    <property type="entry name" value="GMC_OXRED_2"/>
    <property type="match status" value="1"/>
</dbReference>
<dbReference type="InterPro" id="IPR007867">
    <property type="entry name" value="GMC_OxRtase_C"/>
</dbReference>
<comment type="similarity">
    <text evidence="1 2">Belongs to the GMC oxidoreductase family.</text>
</comment>
<dbReference type="GO" id="GO:0050660">
    <property type="term" value="F:flavin adenine dinucleotide binding"/>
    <property type="evidence" value="ECO:0007669"/>
    <property type="project" value="InterPro"/>
</dbReference>
<dbReference type="Gene3D" id="3.50.50.60">
    <property type="entry name" value="FAD/NAD(P)-binding domain"/>
    <property type="match status" value="1"/>
</dbReference>
<evidence type="ECO:0000259" key="6">
    <source>
        <dbReference type="PROSITE" id="PS00624"/>
    </source>
</evidence>
<dbReference type="GO" id="GO:0016614">
    <property type="term" value="F:oxidoreductase activity, acting on CH-OH group of donors"/>
    <property type="evidence" value="ECO:0007669"/>
    <property type="project" value="InterPro"/>
</dbReference>
<feature type="compositionally biased region" description="Low complexity" evidence="3">
    <location>
        <begin position="651"/>
        <end position="671"/>
    </location>
</feature>
<evidence type="ECO:0000256" key="1">
    <source>
        <dbReference type="ARBA" id="ARBA00010790"/>
    </source>
</evidence>
<dbReference type="SUPFAM" id="SSF51905">
    <property type="entry name" value="FAD/NAD(P)-binding domain"/>
    <property type="match status" value="1"/>
</dbReference>
<keyword evidence="2" id="KW-0274">FAD</keyword>
<gene>
    <name evidence="7" type="ORF">AWRI4619_LOCUS7652</name>
</gene>
<feature type="domain" description="Glucose-methanol-choline oxidoreductase N-terminal" evidence="5">
    <location>
        <begin position="103"/>
        <end position="126"/>
    </location>
</feature>
<dbReference type="Pfam" id="PF05199">
    <property type="entry name" value="GMC_oxred_C"/>
    <property type="match status" value="1"/>
</dbReference>
<dbReference type="Proteomes" id="UP000716446">
    <property type="component" value="Unassembled WGS sequence"/>
</dbReference>
<keyword evidence="8" id="KW-1185">Reference proteome</keyword>
<protein>
    <recommendedName>
        <fullName evidence="5 6">Glucose-methanol-choline oxidoreductase N-terminal domain-containing protein</fullName>
    </recommendedName>
</protein>
<dbReference type="InterPro" id="IPR000172">
    <property type="entry name" value="GMC_OxRdtase_N"/>
</dbReference>
<evidence type="ECO:0000256" key="3">
    <source>
        <dbReference type="SAM" id="MobiDB-lite"/>
    </source>
</evidence>
<dbReference type="AlphaFoldDB" id="A0A9N8PGD6"/>
<dbReference type="PROSITE" id="PS00623">
    <property type="entry name" value="GMC_OXRED_1"/>
    <property type="match status" value="1"/>
</dbReference>
<keyword evidence="2" id="KW-0285">Flavoprotein</keyword>
<proteinExistence type="inferred from homology"/>
<evidence type="ECO:0000256" key="4">
    <source>
        <dbReference type="SAM" id="SignalP"/>
    </source>
</evidence>
<evidence type="ECO:0000259" key="5">
    <source>
        <dbReference type="PROSITE" id="PS00623"/>
    </source>
</evidence>
<organism evidence="7 8">
    <name type="scientific">Aureobasidium vineae</name>
    <dbReference type="NCBI Taxonomy" id="2773715"/>
    <lineage>
        <taxon>Eukaryota</taxon>
        <taxon>Fungi</taxon>
        <taxon>Dikarya</taxon>
        <taxon>Ascomycota</taxon>
        <taxon>Pezizomycotina</taxon>
        <taxon>Dothideomycetes</taxon>
        <taxon>Dothideomycetidae</taxon>
        <taxon>Dothideales</taxon>
        <taxon>Saccotheciaceae</taxon>
        <taxon>Aureobasidium</taxon>
    </lineage>
</organism>
<dbReference type="SUPFAM" id="SSF54373">
    <property type="entry name" value="FAD-linked reductases, C-terminal domain"/>
    <property type="match status" value="1"/>
</dbReference>
<dbReference type="InterPro" id="IPR012132">
    <property type="entry name" value="GMC_OxRdtase"/>
</dbReference>
<dbReference type="InterPro" id="IPR036188">
    <property type="entry name" value="FAD/NAD-bd_sf"/>
</dbReference>
<evidence type="ECO:0000313" key="7">
    <source>
        <dbReference type="EMBL" id="CAD0093141.1"/>
    </source>
</evidence>
<evidence type="ECO:0000256" key="2">
    <source>
        <dbReference type="RuleBase" id="RU003968"/>
    </source>
</evidence>
<feature type="chain" id="PRO_5040389919" description="Glucose-methanol-choline oxidoreductase N-terminal domain-containing protein" evidence="4">
    <location>
        <begin position="25"/>
        <end position="807"/>
    </location>
</feature>
<name>A0A9N8PGD6_9PEZI</name>
<feature type="domain" description="Glucose-methanol-choline oxidoreductase N-terminal" evidence="6">
    <location>
        <begin position="293"/>
        <end position="307"/>
    </location>
</feature>
<keyword evidence="4" id="KW-0732">Signal</keyword>
<dbReference type="EMBL" id="CAIJEN010000014">
    <property type="protein sequence ID" value="CAD0093141.1"/>
    <property type="molecule type" value="Genomic_DNA"/>
</dbReference>
<feature type="non-terminal residue" evidence="7">
    <location>
        <position position="1"/>
    </location>
</feature>